<comment type="caution">
    <text evidence="3">The sequence shown here is derived from an EMBL/GenBank/DDBJ whole genome shotgun (WGS) entry which is preliminary data.</text>
</comment>
<feature type="region of interest" description="Disordered" evidence="1">
    <location>
        <begin position="1"/>
        <end position="23"/>
    </location>
</feature>
<organism evidence="3 4">
    <name type="scientific">Roseateles depolymerans</name>
    <dbReference type="NCBI Taxonomy" id="76731"/>
    <lineage>
        <taxon>Bacteria</taxon>
        <taxon>Pseudomonadati</taxon>
        <taxon>Pseudomonadota</taxon>
        <taxon>Betaproteobacteria</taxon>
        <taxon>Burkholderiales</taxon>
        <taxon>Sphaerotilaceae</taxon>
        <taxon>Roseateles</taxon>
    </lineage>
</organism>
<reference evidence="3 4" key="1">
    <citation type="submission" date="2017-08" db="EMBL/GenBank/DDBJ databases">
        <title>Infants hospitalized years apart are colonized by the same room-sourced microbial strains.</title>
        <authorList>
            <person name="Brooks B."/>
            <person name="Olm M.R."/>
            <person name="Firek B.A."/>
            <person name="Baker R."/>
            <person name="Thomas B.C."/>
            <person name="Morowitz M.J."/>
            <person name="Banfield J.F."/>
        </authorList>
    </citation>
    <scope>NUCLEOTIDE SEQUENCE [LARGE SCALE GENOMIC DNA]</scope>
    <source>
        <strain evidence="3">S2_012_000_R2_81</strain>
    </source>
</reference>
<evidence type="ECO:0000259" key="2">
    <source>
        <dbReference type="Pfam" id="PF08722"/>
    </source>
</evidence>
<name>A0A2W5DFP9_9BURK</name>
<evidence type="ECO:0000313" key="3">
    <source>
        <dbReference type="EMBL" id="PZP27230.1"/>
    </source>
</evidence>
<evidence type="ECO:0000256" key="1">
    <source>
        <dbReference type="SAM" id="MobiDB-lite"/>
    </source>
</evidence>
<sequence>MSKQGWDGTWRGRSPASTPHTPARNIVRYTGAIVRGKFPSAKTGRMVGHEKLLELDAIYLFETAPQIERYVEQPEKISFPDGPRLRRYTPDFLLTFVGGRQLTVEVKPRVHLEEPDTWHRMQCVAAHMARVGREFIVLTDEVIRQEPRLSNLKWIYHQAPRVGPTTAAAHAALRKVGHELPVSIRRATALLEPYQLSPFSLMLMGLLVCDLQQALTLDSVVRIDIEGGTHGELFAPRRSDL</sequence>
<proteinExistence type="predicted"/>
<gene>
    <name evidence="3" type="ORF">DI603_22435</name>
</gene>
<accession>A0A2W5DFP9</accession>
<dbReference type="EMBL" id="QFOD01000033">
    <property type="protein sequence ID" value="PZP27230.1"/>
    <property type="molecule type" value="Genomic_DNA"/>
</dbReference>
<feature type="domain" description="TnsA endonuclease N-terminal" evidence="2">
    <location>
        <begin position="65"/>
        <end position="139"/>
    </location>
</feature>
<dbReference type="Proteomes" id="UP000249633">
    <property type="component" value="Unassembled WGS sequence"/>
</dbReference>
<protein>
    <submittedName>
        <fullName evidence="3">Transposase</fullName>
    </submittedName>
</protein>
<evidence type="ECO:0000313" key="4">
    <source>
        <dbReference type="Proteomes" id="UP000249633"/>
    </source>
</evidence>
<dbReference type="Pfam" id="PF08722">
    <property type="entry name" value="Tn7_TnsA-like_N"/>
    <property type="match status" value="1"/>
</dbReference>
<dbReference type="InterPro" id="IPR014833">
    <property type="entry name" value="TnsA_N"/>
</dbReference>
<dbReference type="AlphaFoldDB" id="A0A2W5DFP9"/>